<comment type="subcellular location">
    <subcellularLocation>
        <location evidence="1">Cell envelope</location>
    </subcellularLocation>
</comment>
<dbReference type="InterPro" id="IPR018976">
    <property type="entry name" value="Imelysin-like"/>
</dbReference>
<dbReference type="Pfam" id="PF09375">
    <property type="entry name" value="Peptidase_M75"/>
    <property type="match status" value="1"/>
</dbReference>
<feature type="chain" id="PRO_5031106047" description="Imelysin-like domain-containing protein" evidence="3">
    <location>
        <begin position="22"/>
        <end position="338"/>
    </location>
</feature>
<gene>
    <name evidence="5" type="ORF">GGR95_000425</name>
</gene>
<protein>
    <recommendedName>
        <fullName evidence="4">Imelysin-like domain-containing protein</fullName>
    </recommendedName>
</protein>
<dbReference type="AlphaFoldDB" id="A0A7W6GYE6"/>
<evidence type="ECO:0000256" key="3">
    <source>
        <dbReference type="SAM" id="SignalP"/>
    </source>
</evidence>
<evidence type="ECO:0000256" key="2">
    <source>
        <dbReference type="ARBA" id="ARBA00022729"/>
    </source>
</evidence>
<evidence type="ECO:0000259" key="4">
    <source>
        <dbReference type="Pfam" id="PF09375"/>
    </source>
</evidence>
<reference evidence="5 6" key="1">
    <citation type="submission" date="2020-08" db="EMBL/GenBank/DDBJ databases">
        <title>Genomic Encyclopedia of Type Strains, Phase IV (KMG-IV): sequencing the most valuable type-strain genomes for metagenomic binning, comparative biology and taxonomic classification.</title>
        <authorList>
            <person name="Goeker M."/>
        </authorList>
    </citation>
    <scope>NUCLEOTIDE SEQUENCE [LARGE SCALE GENOMIC DNA]</scope>
    <source>
        <strain evidence="5 6">DSM 102234</strain>
    </source>
</reference>
<feature type="signal peptide" evidence="3">
    <location>
        <begin position="1"/>
        <end position="21"/>
    </location>
</feature>
<feature type="domain" description="Imelysin-like" evidence="4">
    <location>
        <begin position="34"/>
        <end position="313"/>
    </location>
</feature>
<sequence>MRHFLFAAALTCLPALAIAQADDHVITDTVEQHILPRFKTLADTSQTLAATAQTDCAASSAPLRAAYSDAFDAWVAASHLRFGPTEVEDRAFALAFWPDSRGATPKSLSALIQAQDPIALDAQEYSQVTIAARGFYALEFLLYDDDLNTAGDAAYHCTLVKTVTADIAATSAAILQDWQTDYAGRMMDADTSDTYRSKDEVRQELFKSLTAGLQFTAETRLGRPLGTYDRPRATRAEARRAGRSERHVILSLQSTKDMAIHLAGSDTALAQRAAHEFDTALAQLAELDDPDFSGVDTPASRLKLEVIQQSVEAIRTLALQEIGPKLGVASGFNALDGD</sequence>
<dbReference type="EMBL" id="JACIEI010000001">
    <property type="protein sequence ID" value="MBB3992806.1"/>
    <property type="molecule type" value="Genomic_DNA"/>
</dbReference>
<keyword evidence="2 3" id="KW-0732">Signal</keyword>
<evidence type="ECO:0000256" key="1">
    <source>
        <dbReference type="ARBA" id="ARBA00004196"/>
    </source>
</evidence>
<name>A0A7W6GYE6_9RHOB</name>
<accession>A0A7W6GYE6</accession>
<dbReference type="Proteomes" id="UP000530268">
    <property type="component" value="Unassembled WGS sequence"/>
</dbReference>
<comment type="caution">
    <text evidence="5">The sequence shown here is derived from an EMBL/GenBank/DDBJ whole genome shotgun (WGS) entry which is preliminary data.</text>
</comment>
<dbReference type="RefSeq" id="WP_184562255.1">
    <property type="nucleotide sequence ID" value="NZ_JACIEI010000001.1"/>
</dbReference>
<evidence type="ECO:0000313" key="6">
    <source>
        <dbReference type="Proteomes" id="UP000530268"/>
    </source>
</evidence>
<dbReference type="CDD" id="cd14659">
    <property type="entry name" value="Imelysin-like_IPPA"/>
    <property type="match status" value="1"/>
</dbReference>
<organism evidence="5 6">
    <name type="scientific">Sulfitobacter undariae</name>
    <dbReference type="NCBI Taxonomy" id="1563671"/>
    <lineage>
        <taxon>Bacteria</taxon>
        <taxon>Pseudomonadati</taxon>
        <taxon>Pseudomonadota</taxon>
        <taxon>Alphaproteobacteria</taxon>
        <taxon>Rhodobacterales</taxon>
        <taxon>Roseobacteraceae</taxon>
        <taxon>Sulfitobacter</taxon>
    </lineage>
</organism>
<dbReference type="InterPro" id="IPR034984">
    <property type="entry name" value="Imelysin-like_IPPA"/>
</dbReference>
<dbReference type="GO" id="GO:0030313">
    <property type="term" value="C:cell envelope"/>
    <property type="evidence" value="ECO:0007669"/>
    <property type="project" value="UniProtKB-SubCell"/>
</dbReference>
<dbReference type="Gene3D" id="1.20.1420.20">
    <property type="entry name" value="M75 peptidase, HXXE motif"/>
    <property type="match status" value="1"/>
</dbReference>
<proteinExistence type="predicted"/>
<keyword evidence="6" id="KW-1185">Reference proteome</keyword>
<dbReference type="InterPro" id="IPR038352">
    <property type="entry name" value="Imelysin_sf"/>
</dbReference>
<evidence type="ECO:0000313" key="5">
    <source>
        <dbReference type="EMBL" id="MBB3992806.1"/>
    </source>
</evidence>